<evidence type="ECO:0000313" key="2">
    <source>
        <dbReference type="Proteomes" id="UP000036499"/>
    </source>
</evidence>
<organism evidence="1 2">
    <name type="scientific">Mycolicibacterium senegalense</name>
    <dbReference type="NCBI Taxonomy" id="1796"/>
    <lineage>
        <taxon>Bacteria</taxon>
        <taxon>Bacillati</taxon>
        <taxon>Actinomycetota</taxon>
        <taxon>Actinomycetes</taxon>
        <taxon>Mycobacteriales</taxon>
        <taxon>Mycobacteriaceae</taxon>
        <taxon>Mycolicibacterium</taxon>
    </lineage>
</organism>
<proteinExistence type="predicted"/>
<name>A0ABR5FMB4_9MYCO</name>
<gene>
    <name evidence="1" type="ORF">ABW05_30905</name>
</gene>
<evidence type="ECO:0000313" key="1">
    <source>
        <dbReference type="EMBL" id="KLO47629.1"/>
    </source>
</evidence>
<protein>
    <submittedName>
        <fullName evidence="1">Uncharacterized protein</fullName>
    </submittedName>
</protein>
<keyword evidence="2" id="KW-1185">Reference proteome</keyword>
<dbReference type="Proteomes" id="UP000036499">
    <property type="component" value="Unassembled WGS sequence"/>
</dbReference>
<dbReference type="EMBL" id="LDPU01000003">
    <property type="protein sequence ID" value="KLO47629.1"/>
    <property type="molecule type" value="Genomic_DNA"/>
</dbReference>
<reference evidence="1 2" key="1">
    <citation type="submission" date="2015-05" db="EMBL/GenBank/DDBJ databases">
        <title>Genome sequence of Mycobacterium senegalense.</title>
        <authorList>
            <person name="Greninger A.L."/>
            <person name="Miller S."/>
        </authorList>
    </citation>
    <scope>NUCLEOTIDE SEQUENCE [LARGE SCALE GENOMIC DNA]</scope>
    <source>
        <strain evidence="1 2">CK2</strain>
    </source>
</reference>
<accession>A0ABR5FMB4</accession>
<sequence length="73" mass="7966">MDHHPWCEIAPRNCGAADVADCVAADFDVSYPLDRHGAVLPAEDCGYRTITRVAWLDTANRHGLPQSLLAGYV</sequence>
<comment type="caution">
    <text evidence="1">The sequence shown here is derived from an EMBL/GenBank/DDBJ whole genome shotgun (WGS) entry which is preliminary data.</text>
</comment>